<proteinExistence type="predicted"/>
<gene>
    <name evidence="1" type="ORF">TWF481_006717</name>
</gene>
<accession>A0AAV9WBD2</accession>
<dbReference type="EMBL" id="JAVHJL010000004">
    <property type="protein sequence ID" value="KAK6504778.1"/>
    <property type="molecule type" value="Genomic_DNA"/>
</dbReference>
<keyword evidence="2" id="KW-1185">Reference proteome</keyword>
<protein>
    <submittedName>
        <fullName evidence="1">Uncharacterized protein</fullName>
    </submittedName>
</protein>
<dbReference type="Proteomes" id="UP001370758">
    <property type="component" value="Unassembled WGS sequence"/>
</dbReference>
<name>A0AAV9WBD2_9PEZI</name>
<evidence type="ECO:0000313" key="1">
    <source>
        <dbReference type="EMBL" id="KAK6504778.1"/>
    </source>
</evidence>
<dbReference type="AlphaFoldDB" id="A0AAV9WBD2"/>
<evidence type="ECO:0000313" key="2">
    <source>
        <dbReference type="Proteomes" id="UP001370758"/>
    </source>
</evidence>
<organism evidence="1 2">
    <name type="scientific">Arthrobotrys musiformis</name>
    <dbReference type="NCBI Taxonomy" id="47236"/>
    <lineage>
        <taxon>Eukaryota</taxon>
        <taxon>Fungi</taxon>
        <taxon>Dikarya</taxon>
        <taxon>Ascomycota</taxon>
        <taxon>Pezizomycotina</taxon>
        <taxon>Orbiliomycetes</taxon>
        <taxon>Orbiliales</taxon>
        <taxon>Orbiliaceae</taxon>
        <taxon>Arthrobotrys</taxon>
    </lineage>
</organism>
<reference evidence="1 2" key="1">
    <citation type="submission" date="2023-08" db="EMBL/GenBank/DDBJ databases">
        <authorList>
            <person name="Palmer J.M."/>
        </authorList>
    </citation>
    <scope>NUCLEOTIDE SEQUENCE [LARGE SCALE GENOMIC DNA]</scope>
    <source>
        <strain evidence="1 2">TWF481</strain>
    </source>
</reference>
<comment type="caution">
    <text evidence="1">The sequence shown here is derived from an EMBL/GenBank/DDBJ whole genome shotgun (WGS) entry which is preliminary data.</text>
</comment>
<sequence>MTLPDADRKLAAIKRLSTLAYNSPGLGHAGDRSYGIPNYLSQAEGILEVLGSEYDESVALAVVRGLARTELKECIAAIMWDKEWKFETIKNILMATIRRNVDFNLKFNQEVWVYST</sequence>